<dbReference type="RefSeq" id="WP_089023603.1">
    <property type="nucleotide sequence ID" value="NZ_NIQC01000013.1"/>
</dbReference>
<proteinExistence type="predicted"/>
<dbReference type="OrthoDB" id="5372599at2"/>
<dbReference type="Proteomes" id="UP000214588">
    <property type="component" value="Unassembled WGS sequence"/>
</dbReference>
<reference evidence="1 2" key="1">
    <citation type="submission" date="2017-06" db="EMBL/GenBank/DDBJ databases">
        <title>Draft Genome Sequence of Natranaerobius trueperi halophilic, alkalithermophilic bacteria from soda lakes.</title>
        <authorList>
            <person name="Zhao B."/>
        </authorList>
    </citation>
    <scope>NUCLEOTIDE SEQUENCE [LARGE SCALE GENOMIC DNA]</scope>
    <source>
        <strain evidence="1 2">DSM 18760</strain>
    </source>
</reference>
<accession>A0A226C014</accession>
<sequence length="130" mass="14048">MSIYPLLSARGVNLIIPVGREKLIPSVKEASKTLGINNIDKRIGMSCGMMPITNGKVITEIEAFEILFEVSATHVASDGVGGSEGSCTFVLEGDEDKIENAFQLVKDIKKEPALTGNKKTCTDCHDFCEK</sequence>
<evidence type="ECO:0000313" key="1">
    <source>
        <dbReference type="EMBL" id="OWZ83710.1"/>
    </source>
</evidence>
<protein>
    <submittedName>
        <fullName evidence="1">Uncharacterized protein</fullName>
    </submittedName>
</protein>
<gene>
    <name evidence="1" type="ORF">CDO51_07085</name>
</gene>
<organism evidence="1 2">
    <name type="scientific">Natranaerobius trueperi</name>
    <dbReference type="NCBI Taxonomy" id="759412"/>
    <lineage>
        <taxon>Bacteria</taxon>
        <taxon>Bacillati</taxon>
        <taxon>Bacillota</taxon>
        <taxon>Clostridia</taxon>
        <taxon>Natranaerobiales</taxon>
        <taxon>Natranaerobiaceae</taxon>
        <taxon>Natranaerobius</taxon>
    </lineage>
</organism>
<dbReference type="AlphaFoldDB" id="A0A226C014"/>
<comment type="caution">
    <text evidence="1">The sequence shown here is derived from an EMBL/GenBank/DDBJ whole genome shotgun (WGS) entry which is preliminary data.</text>
</comment>
<name>A0A226C014_9FIRM</name>
<evidence type="ECO:0000313" key="2">
    <source>
        <dbReference type="Proteomes" id="UP000214588"/>
    </source>
</evidence>
<dbReference type="EMBL" id="NIQC01000013">
    <property type="protein sequence ID" value="OWZ83710.1"/>
    <property type="molecule type" value="Genomic_DNA"/>
</dbReference>
<keyword evidence="2" id="KW-1185">Reference proteome</keyword>